<dbReference type="InterPro" id="IPR020846">
    <property type="entry name" value="MFS_dom"/>
</dbReference>
<sequence length="453" mass="50797">MAKRSSPKILSCGSHDLAHLASPKLACSHLKTLQSNSSCQVELSSEFGSVNKEWNYLCEGAISVKNSISIQMAGIMIGSILFGQMSDMYGRKPTMLVCMFGCAVLNIASSFTHTLVWFTLCRTLIGMLTGGHIVVSIVYIVENLPKQHRFWICTIITWSPNMAIAAGMAYLCGDWQNFARVLGVVVIPGFCLCLYVFESPRFLIRKGNIDEARRVMTGILAFDRTVDYDKDQLDEVLEKEYQLVMQSSGIQNYHLLHVFSTWTFIRYMFAVSFGFFSLSVINYGLLFNMETVSGSLFMNNFYVGIIRWSINLVVAFVEYRTKSLGRKKVHFLGGAPIILCSLFLFIIAVLGKQTEFAMYTRVAIMIVCGVISQLYITNGVVSNELFPTSIRNLAFSFSQFMNRLGAVASPQLFYLADLWTPLPYLTMAVLAILDLVFFEIFVPETKGKSLSGR</sequence>
<evidence type="ECO:0000256" key="1">
    <source>
        <dbReference type="ARBA" id="ARBA00004141"/>
    </source>
</evidence>
<feature type="transmembrane region" description="Helical" evidence="5">
    <location>
        <begin position="329"/>
        <end position="350"/>
    </location>
</feature>
<dbReference type="PROSITE" id="PS50850">
    <property type="entry name" value="MFS"/>
    <property type="match status" value="1"/>
</dbReference>
<evidence type="ECO:0000256" key="2">
    <source>
        <dbReference type="ARBA" id="ARBA00022692"/>
    </source>
</evidence>
<feature type="transmembrane region" description="Helical" evidence="5">
    <location>
        <begin position="150"/>
        <end position="171"/>
    </location>
</feature>
<evidence type="ECO:0000256" key="3">
    <source>
        <dbReference type="ARBA" id="ARBA00022989"/>
    </source>
</evidence>
<gene>
    <name evidence="7" type="ORF">L596_013398</name>
</gene>
<dbReference type="Proteomes" id="UP000298663">
    <property type="component" value="Unassembled WGS sequence"/>
</dbReference>
<evidence type="ECO:0000313" key="7">
    <source>
        <dbReference type="EMBL" id="TKR89267.1"/>
    </source>
</evidence>
<dbReference type="InterPro" id="IPR036259">
    <property type="entry name" value="MFS_trans_sf"/>
</dbReference>
<dbReference type="PANTHER" id="PTHR24064">
    <property type="entry name" value="SOLUTE CARRIER FAMILY 22 MEMBER"/>
    <property type="match status" value="1"/>
</dbReference>
<organism evidence="7 8">
    <name type="scientific">Steinernema carpocapsae</name>
    <name type="common">Entomopathogenic nematode</name>
    <dbReference type="NCBI Taxonomy" id="34508"/>
    <lineage>
        <taxon>Eukaryota</taxon>
        <taxon>Metazoa</taxon>
        <taxon>Ecdysozoa</taxon>
        <taxon>Nematoda</taxon>
        <taxon>Chromadorea</taxon>
        <taxon>Rhabditida</taxon>
        <taxon>Tylenchina</taxon>
        <taxon>Panagrolaimomorpha</taxon>
        <taxon>Strongyloidoidea</taxon>
        <taxon>Steinernematidae</taxon>
        <taxon>Steinernema</taxon>
    </lineage>
</organism>
<comment type="caution">
    <text evidence="7">The sequence shown here is derived from an EMBL/GenBank/DDBJ whole genome shotgun (WGS) entry which is preliminary data.</text>
</comment>
<dbReference type="SUPFAM" id="SSF103473">
    <property type="entry name" value="MFS general substrate transporter"/>
    <property type="match status" value="1"/>
</dbReference>
<keyword evidence="8" id="KW-1185">Reference proteome</keyword>
<feature type="transmembrane region" description="Helical" evidence="5">
    <location>
        <begin position="297"/>
        <end position="317"/>
    </location>
</feature>
<feature type="transmembrane region" description="Helical" evidence="5">
    <location>
        <begin position="124"/>
        <end position="141"/>
    </location>
</feature>
<feature type="transmembrane region" description="Helical" evidence="5">
    <location>
        <begin position="95"/>
        <end position="118"/>
    </location>
</feature>
<evidence type="ECO:0000259" key="6">
    <source>
        <dbReference type="PROSITE" id="PS50850"/>
    </source>
</evidence>
<evidence type="ECO:0000256" key="5">
    <source>
        <dbReference type="SAM" id="Phobius"/>
    </source>
</evidence>
<keyword evidence="2 5" id="KW-0812">Transmembrane</keyword>
<name>A0A4U5P006_STECR</name>
<reference evidence="7 8" key="2">
    <citation type="journal article" date="2019" name="G3 (Bethesda)">
        <title>Hybrid Assembly of the Genome of the Entomopathogenic Nematode Steinernema carpocapsae Identifies the X-Chromosome.</title>
        <authorList>
            <person name="Serra L."/>
            <person name="Macchietto M."/>
            <person name="Macias-Munoz A."/>
            <person name="McGill C.J."/>
            <person name="Rodriguez I.M."/>
            <person name="Rodriguez B."/>
            <person name="Murad R."/>
            <person name="Mortazavi A."/>
        </authorList>
    </citation>
    <scope>NUCLEOTIDE SEQUENCE [LARGE SCALE GENOMIC DNA]</scope>
    <source>
        <strain evidence="7 8">ALL</strain>
    </source>
</reference>
<accession>A0A4U5P006</accession>
<evidence type="ECO:0000256" key="4">
    <source>
        <dbReference type="ARBA" id="ARBA00023136"/>
    </source>
</evidence>
<keyword evidence="3 5" id="KW-1133">Transmembrane helix</keyword>
<dbReference type="OrthoDB" id="3936150at2759"/>
<feature type="transmembrane region" description="Helical" evidence="5">
    <location>
        <begin position="422"/>
        <end position="442"/>
    </location>
</feature>
<feature type="transmembrane region" description="Helical" evidence="5">
    <location>
        <begin position="264"/>
        <end position="285"/>
    </location>
</feature>
<dbReference type="Gene3D" id="1.20.1250.20">
    <property type="entry name" value="MFS general substrate transporter like domains"/>
    <property type="match status" value="1"/>
</dbReference>
<keyword evidence="4 5" id="KW-0472">Membrane</keyword>
<dbReference type="Pfam" id="PF00083">
    <property type="entry name" value="Sugar_tr"/>
    <property type="match status" value="1"/>
</dbReference>
<dbReference type="InterPro" id="IPR005828">
    <property type="entry name" value="MFS_sugar_transport-like"/>
</dbReference>
<dbReference type="GO" id="GO:0022857">
    <property type="term" value="F:transmembrane transporter activity"/>
    <property type="evidence" value="ECO:0007669"/>
    <property type="project" value="InterPro"/>
</dbReference>
<dbReference type="EMBL" id="AZBU02000003">
    <property type="protein sequence ID" value="TKR89267.1"/>
    <property type="molecule type" value="Genomic_DNA"/>
</dbReference>
<dbReference type="PROSITE" id="PS00217">
    <property type="entry name" value="SUGAR_TRANSPORT_2"/>
    <property type="match status" value="1"/>
</dbReference>
<dbReference type="GO" id="GO:0016020">
    <property type="term" value="C:membrane"/>
    <property type="evidence" value="ECO:0007669"/>
    <property type="project" value="UniProtKB-SubCell"/>
</dbReference>
<comment type="subcellular location">
    <subcellularLocation>
        <location evidence="1">Membrane</location>
        <topology evidence="1">Multi-pass membrane protein</topology>
    </subcellularLocation>
</comment>
<evidence type="ECO:0000313" key="8">
    <source>
        <dbReference type="Proteomes" id="UP000298663"/>
    </source>
</evidence>
<dbReference type="AlphaFoldDB" id="A0A4U5P006"/>
<proteinExistence type="predicted"/>
<reference evidence="7 8" key="1">
    <citation type="journal article" date="2015" name="Genome Biol.">
        <title>Comparative genomics of Steinernema reveals deeply conserved gene regulatory networks.</title>
        <authorList>
            <person name="Dillman A.R."/>
            <person name="Macchietto M."/>
            <person name="Porter C.F."/>
            <person name="Rogers A."/>
            <person name="Williams B."/>
            <person name="Antoshechkin I."/>
            <person name="Lee M.M."/>
            <person name="Goodwin Z."/>
            <person name="Lu X."/>
            <person name="Lewis E.E."/>
            <person name="Goodrich-Blair H."/>
            <person name="Stock S.P."/>
            <person name="Adams B.J."/>
            <person name="Sternberg P.W."/>
            <person name="Mortazavi A."/>
        </authorList>
    </citation>
    <scope>NUCLEOTIDE SEQUENCE [LARGE SCALE GENOMIC DNA]</scope>
    <source>
        <strain evidence="7 8">ALL</strain>
    </source>
</reference>
<protein>
    <recommendedName>
        <fullName evidence="6">Major facilitator superfamily (MFS) profile domain-containing protein</fullName>
    </recommendedName>
</protein>
<feature type="domain" description="Major facilitator superfamily (MFS) profile" evidence="6">
    <location>
        <begin position="1"/>
        <end position="446"/>
    </location>
</feature>
<dbReference type="InterPro" id="IPR005829">
    <property type="entry name" value="Sugar_transporter_CS"/>
</dbReference>
<feature type="transmembrane region" description="Helical" evidence="5">
    <location>
        <begin position="177"/>
        <end position="197"/>
    </location>
</feature>